<organism evidence="5">
    <name type="scientific">Enterobius vermicularis</name>
    <name type="common">Human pinworm</name>
    <dbReference type="NCBI Taxonomy" id="51028"/>
    <lineage>
        <taxon>Eukaryota</taxon>
        <taxon>Metazoa</taxon>
        <taxon>Ecdysozoa</taxon>
        <taxon>Nematoda</taxon>
        <taxon>Chromadorea</taxon>
        <taxon>Rhabditida</taxon>
        <taxon>Spirurina</taxon>
        <taxon>Oxyuridomorpha</taxon>
        <taxon>Oxyuroidea</taxon>
        <taxon>Oxyuridae</taxon>
        <taxon>Enterobius</taxon>
    </lineage>
</organism>
<sequence>MKSFLDAILFIQLSHWNSVEAAVIQLNSQNIDSVLVNLFCKFFITYGLTASNQVVFVNFYADWCRFSQQLKPIYKDASERFQNHPPGTVAWAAVDSDRQPMIAQKYNVNKYPTLKLFRNGELVKREYRGQRSVDALSAFIQKQIDGSMQTFNSTIELESRLDKKRRNVIGYFKTSSGPEFENYQKIASLLREDCIFWLGSDDVAEYTAGLANYDLMKVWLTERCIPLVREITFENAEELTEEGLPFLILFRLPDDLESEKLFTEQVVRELPDQKNSINCLLADGKKFAHPLHHLGKTEKDLPLIAIDSFRHMYLFPDMKQLIVPGKLRQFVLDLHSGKLHREFHHGPDPVKQDPEAKVIQTATETQPPPSVFKQLKPSESSPLRRCARSFLQLFWLSTGLLIVTYCKEINNNTASYFIRLSAHFHAGKANYVAQKTAFVLIEEEAAEVNLRQTRRPPGGKIGEDQDMSFLGSLLCVTSDLC</sequence>
<dbReference type="GO" id="GO:0005789">
    <property type="term" value="C:endoplasmic reticulum membrane"/>
    <property type="evidence" value="ECO:0007669"/>
    <property type="project" value="TreeGrafter"/>
</dbReference>
<proteinExistence type="predicted"/>
<dbReference type="GO" id="GO:0006457">
    <property type="term" value="P:protein folding"/>
    <property type="evidence" value="ECO:0007669"/>
    <property type="project" value="TreeGrafter"/>
</dbReference>
<protein>
    <submittedName>
        <fullName evidence="5">Thioredoxin domain-containing protein</fullName>
    </submittedName>
</protein>
<keyword evidence="1" id="KW-0732">Signal</keyword>
<evidence type="ECO:0000313" key="3">
    <source>
        <dbReference type="EMBL" id="VDD91805.1"/>
    </source>
</evidence>
<name>A0A0N4V9C6_ENTVE</name>
<dbReference type="InterPro" id="IPR052643">
    <property type="entry name" value="ERP44"/>
</dbReference>
<reference evidence="3 4" key="2">
    <citation type="submission" date="2018-10" db="EMBL/GenBank/DDBJ databases">
        <authorList>
            <consortium name="Pathogen Informatics"/>
        </authorList>
    </citation>
    <scope>NUCLEOTIDE SEQUENCE [LARGE SCALE GENOMIC DNA]</scope>
</reference>
<evidence type="ECO:0000313" key="5">
    <source>
        <dbReference type="WBParaSite" id="EVEC_0000703501-mRNA-1"/>
    </source>
</evidence>
<dbReference type="GO" id="GO:0005793">
    <property type="term" value="C:endoplasmic reticulum-Golgi intermediate compartment"/>
    <property type="evidence" value="ECO:0007669"/>
    <property type="project" value="TreeGrafter"/>
</dbReference>
<dbReference type="PANTHER" id="PTHR46295">
    <property type="entry name" value="ENDOPLASMIC RETICULUM RESIDENT PROTEIN 44"/>
    <property type="match status" value="1"/>
</dbReference>
<evidence type="ECO:0000256" key="1">
    <source>
        <dbReference type="SAM" id="SignalP"/>
    </source>
</evidence>
<keyword evidence="4" id="KW-1185">Reference proteome</keyword>
<dbReference type="SUPFAM" id="SSF52833">
    <property type="entry name" value="Thioredoxin-like"/>
    <property type="match status" value="3"/>
</dbReference>
<dbReference type="STRING" id="51028.A0A0N4V9C6"/>
<dbReference type="GO" id="GO:0003756">
    <property type="term" value="F:protein disulfide isomerase activity"/>
    <property type="evidence" value="ECO:0007669"/>
    <property type="project" value="TreeGrafter"/>
</dbReference>
<feature type="signal peptide" evidence="1">
    <location>
        <begin position="1"/>
        <end position="21"/>
    </location>
</feature>
<dbReference type="OrthoDB" id="294696at2759"/>
<gene>
    <name evidence="3" type="ORF">EVEC_LOCUS6556</name>
</gene>
<dbReference type="PROSITE" id="PS51352">
    <property type="entry name" value="THIOREDOXIN_2"/>
    <property type="match status" value="1"/>
</dbReference>
<dbReference type="AlphaFoldDB" id="A0A0N4V9C6"/>
<dbReference type="PANTHER" id="PTHR46295:SF1">
    <property type="entry name" value="ENDOPLASMIC RETICULUM RESIDENT PROTEIN 44"/>
    <property type="match status" value="1"/>
</dbReference>
<dbReference type="InterPro" id="IPR013766">
    <property type="entry name" value="Thioredoxin_domain"/>
</dbReference>
<accession>A0A0N4V9C6</accession>
<dbReference type="InterPro" id="IPR036249">
    <property type="entry name" value="Thioredoxin-like_sf"/>
</dbReference>
<dbReference type="EMBL" id="UXUI01008559">
    <property type="protein sequence ID" value="VDD91805.1"/>
    <property type="molecule type" value="Genomic_DNA"/>
</dbReference>
<dbReference type="WBParaSite" id="EVEC_0000703501-mRNA-1">
    <property type="protein sequence ID" value="EVEC_0000703501-mRNA-1"/>
    <property type="gene ID" value="EVEC_0000703501"/>
</dbReference>
<feature type="domain" description="Thioredoxin" evidence="2">
    <location>
        <begin position="17"/>
        <end position="145"/>
    </location>
</feature>
<reference evidence="5" key="1">
    <citation type="submission" date="2017-02" db="UniProtKB">
        <authorList>
            <consortium name="WormBaseParasite"/>
        </authorList>
    </citation>
    <scope>IDENTIFICATION</scope>
</reference>
<dbReference type="Gene3D" id="3.40.30.10">
    <property type="entry name" value="Glutaredoxin"/>
    <property type="match status" value="3"/>
</dbReference>
<dbReference type="Pfam" id="PF00085">
    <property type="entry name" value="Thioredoxin"/>
    <property type="match status" value="1"/>
</dbReference>
<evidence type="ECO:0000259" key="2">
    <source>
        <dbReference type="PROSITE" id="PS51352"/>
    </source>
</evidence>
<dbReference type="InterPro" id="IPR041862">
    <property type="entry name" value="ERp44_PDI_b_2"/>
</dbReference>
<evidence type="ECO:0000313" key="4">
    <source>
        <dbReference type="Proteomes" id="UP000274131"/>
    </source>
</evidence>
<dbReference type="Proteomes" id="UP000274131">
    <property type="component" value="Unassembled WGS sequence"/>
</dbReference>
<dbReference type="Pfam" id="PF13848">
    <property type="entry name" value="Thioredoxin_6"/>
    <property type="match status" value="1"/>
</dbReference>
<dbReference type="CDD" id="cd03072">
    <property type="entry name" value="PDI_b'_ERp44"/>
    <property type="match status" value="1"/>
</dbReference>
<feature type="chain" id="PRO_5043122823" evidence="1">
    <location>
        <begin position="22"/>
        <end position="481"/>
    </location>
</feature>